<sequence>MFKRTILFHLEQWKTDMHRKPLVLRGARQVGKTTIVNEFGQQFDNYLPLNLEKKESTALFDLEIPLKDLMPFLFAHCGVMRKEGTTLLFIDEIQNSPKAIGLLRYFYEELPGIYVIAAGSLLENLVDVNVSFPVGRVQYMALRPCSFREFLGAIGEEVLLPVLEQPEITIAFHDRLMTLFNLYTLIGGMPEAVQLYAERRDILALSDVYETLLQGYRDDVEKYARRGLLIEVIRFILKEGWGKAAQIVTLGGFASSNYNAREVGEAFRLLEKAMIMELVYPTTATEVPAISETKRMPKLVWLDTGLVNYAAQVQKEVFGAKDIMDAWRGMIAEHIVAQELLTLTDKVSQKRNFWVRGKSESAAEVDFIWVQDSKIYPIEVKAGHNAHLRSLHSFMNRSSQTVAVRVWSQPYSIDEVTTIEGKTFQLVNLPFYLVGGLGEILKETSVSFDGSAHDSL</sequence>
<feature type="domain" description="AAA" evidence="1">
    <location>
        <begin position="19"/>
        <end position="151"/>
    </location>
</feature>
<dbReference type="InterPro" id="IPR025420">
    <property type="entry name" value="DUF4143"/>
</dbReference>
<dbReference type="InterPro" id="IPR041682">
    <property type="entry name" value="AAA_14"/>
</dbReference>
<dbReference type="RefSeq" id="WP_118421452.1">
    <property type="nucleotide sequence ID" value="NZ_QRZF01000003.1"/>
</dbReference>
<dbReference type="Proteomes" id="UP000283850">
    <property type="component" value="Unassembled WGS sequence"/>
</dbReference>
<protein>
    <submittedName>
        <fullName evidence="3">DUF4143 domain-containing protein</fullName>
    </submittedName>
</protein>
<feature type="domain" description="DUF4143" evidence="2">
    <location>
        <begin position="257"/>
        <end position="383"/>
    </location>
</feature>
<evidence type="ECO:0000259" key="1">
    <source>
        <dbReference type="Pfam" id="PF13173"/>
    </source>
</evidence>
<gene>
    <name evidence="3" type="ORF">DWW10_05215</name>
</gene>
<proteinExistence type="predicted"/>
<name>A0A412YF15_9BACE</name>
<dbReference type="Pfam" id="PF13635">
    <property type="entry name" value="DUF4143"/>
    <property type="match status" value="1"/>
</dbReference>
<dbReference type="PANTHER" id="PTHR33295:SF7">
    <property type="entry name" value="ATPASE"/>
    <property type="match status" value="1"/>
</dbReference>
<dbReference type="EMBL" id="QRZF01000003">
    <property type="protein sequence ID" value="RGV56099.1"/>
    <property type="molecule type" value="Genomic_DNA"/>
</dbReference>
<evidence type="ECO:0000313" key="4">
    <source>
        <dbReference type="Proteomes" id="UP000283850"/>
    </source>
</evidence>
<evidence type="ECO:0000259" key="2">
    <source>
        <dbReference type="Pfam" id="PF13635"/>
    </source>
</evidence>
<reference evidence="3 4" key="1">
    <citation type="submission" date="2018-08" db="EMBL/GenBank/DDBJ databases">
        <title>A genome reference for cultivated species of the human gut microbiota.</title>
        <authorList>
            <person name="Zou Y."/>
            <person name="Xue W."/>
            <person name="Luo G."/>
        </authorList>
    </citation>
    <scope>NUCLEOTIDE SEQUENCE [LARGE SCALE GENOMIC DNA]</scope>
    <source>
        <strain evidence="3 4">AF14-32</strain>
    </source>
</reference>
<comment type="caution">
    <text evidence="3">The sequence shown here is derived from an EMBL/GenBank/DDBJ whole genome shotgun (WGS) entry which is preliminary data.</text>
</comment>
<accession>A0A412YF15</accession>
<dbReference type="Pfam" id="PF13173">
    <property type="entry name" value="AAA_14"/>
    <property type="match status" value="1"/>
</dbReference>
<dbReference type="SUPFAM" id="SSF52540">
    <property type="entry name" value="P-loop containing nucleoside triphosphate hydrolases"/>
    <property type="match status" value="1"/>
</dbReference>
<dbReference type="AlphaFoldDB" id="A0A412YF15"/>
<dbReference type="PANTHER" id="PTHR33295">
    <property type="entry name" value="ATPASE"/>
    <property type="match status" value="1"/>
</dbReference>
<organism evidence="3 4">
    <name type="scientific">Bacteroides intestinalis</name>
    <dbReference type="NCBI Taxonomy" id="329854"/>
    <lineage>
        <taxon>Bacteria</taxon>
        <taxon>Pseudomonadati</taxon>
        <taxon>Bacteroidota</taxon>
        <taxon>Bacteroidia</taxon>
        <taxon>Bacteroidales</taxon>
        <taxon>Bacteroidaceae</taxon>
        <taxon>Bacteroides</taxon>
    </lineage>
</organism>
<evidence type="ECO:0000313" key="3">
    <source>
        <dbReference type="EMBL" id="RGV56099.1"/>
    </source>
</evidence>
<dbReference type="InterPro" id="IPR027417">
    <property type="entry name" value="P-loop_NTPase"/>
</dbReference>